<name>A0A9D2PDH9_9FIRM</name>
<dbReference type="AlphaFoldDB" id="A0A9D2PDH9"/>
<keyword evidence="1" id="KW-0472">Membrane</keyword>
<evidence type="ECO:0000256" key="1">
    <source>
        <dbReference type="SAM" id="Phobius"/>
    </source>
</evidence>
<proteinExistence type="predicted"/>
<organism evidence="2 3">
    <name type="scientific">Candidatus Lachnoclostridium pullistercoris</name>
    <dbReference type="NCBI Taxonomy" id="2838632"/>
    <lineage>
        <taxon>Bacteria</taxon>
        <taxon>Bacillati</taxon>
        <taxon>Bacillota</taxon>
        <taxon>Clostridia</taxon>
        <taxon>Lachnospirales</taxon>
        <taxon>Lachnospiraceae</taxon>
    </lineage>
</organism>
<keyword evidence="1" id="KW-1133">Transmembrane helix</keyword>
<comment type="caution">
    <text evidence="2">The sequence shown here is derived from an EMBL/GenBank/DDBJ whole genome shotgun (WGS) entry which is preliminary data.</text>
</comment>
<evidence type="ECO:0000313" key="3">
    <source>
        <dbReference type="Proteomes" id="UP000823883"/>
    </source>
</evidence>
<evidence type="ECO:0000313" key="2">
    <source>
        <dbReference type="EMBL" id="HJC47495.1"/>
    </source>
</evidence>
<accession>A0A9D2PDH9</accession>
<sequence length="297" mass="32292">MKKFAAVTSIIGVVCMVLGVVVLTIATVAGGSFPRNLRRGVIHRYNSWDWDDGWDEDWEDFLEEGAEDCYFDGITELNARLGRGSCLIREEDTDRVRVRIYDSDGFSSCSQDGKQLKIDAGSRGKNGQAENGLGRFLRGEKPDRCQVEVTVPEGYRFDNIYVELGAGSLEAYALRADTITLDAGAGYGEIDVLEAGNLTADVGVGYLEIGRADIKNMLEADCGVGSFQLCILGDREDFSYQVDCGMGTVTLDGESRSRQFKSPDGGSVFPAGTGEKQMRLSCGVGDIDISFEGQEET</sequence>
<dbReference type="EMBL" id="DWWL01000037">
    <property type="protein sequence ID" value="HJC47495.1"/>
    <property type="molecule type" value="Genomic_DNA"/>
</dbReference>
<reference evidence="2" key="2">
    <citation type="submission" date="2021-04" db="EMBL/GenBank/DDBJ databases">
        <authorList>
            <person name="Gilroy R."/>
        </authorList>
    </citation>
    <scope>NUCLEOTIDE SEQUENCE</scope>
    <source>
        <strain evidence="2">CHK183-5548</strain>
    </source>
</reference>
<keyword evidence="1" id="KW-0812">Transmembrane</keyword>
<protein>
    <submittedName>
        <fullName evidence="2">DUF4097 domain-containing protein</fullName>
    </submittedName>
</protein>
<reference evidence="2" key="1">
    <citation type="journal article" date="2021" name="PeerJ">
        <title>Extensive microbial diversity within the chicken gut microbiome revealed by metagenomics and culture.</title>
        <authorList>
            <person name="Gilroy R."/>
            <person name="Ravi A."/>
            <person name="Getino M."/>
            <person name="Pursley I."/>
            <person name="Horton D.L."/>
            <person name="Alikhan N.F."/>
            <person name="Baker D."/>
            <person name="Gharbi K."/>
            <person name="Hall N."/>
            <person name="Watson M."/>
            <person name="Adriaenssens E.M."/>
            <person name="Foster-Nyarko E."/>
            <person name="Jarju S."/>
            <person name="Secka A."/>
            <person name="Antonio M."/>
            <person name="Oren A."/>
            <person name="Chaudhuri R.R."/>
            <person name="La Ragione R."/>
            <person name="Hildebrand F."/>
            <person name="Pallen M.J."/>
        </authorList>
    </citation>
    <scope>NUCLEOTIDE SEQUENCE</scope>
    <source>
        <strain evidence="2">CHK183-5548</strain>
    </source>
</reference>
<dbReference type="Gene3D" id="2.160.20.120">
    <property type="match status" value="1"/>
</dbReference>
<feature type="transmembrane region" description="Helical" evidence="1">
    <location>
        <begin position="6"/>
        <end position="29"/>
    </location>
</feature>
<gene>
    <name evidence="2" type="ORF">IAA04_05530</name>
</gene>
<dbReference type="Proteomes" id="UP000823883">
    <property type="component" value="Unassembled WGS sequence"/>
</dbReference>